<dbReference type="EMBL" id="AVOT02006531">
    <property type="protein sequence ID" value="MBW0481816.1"/>
    <property type="molecule type" value="Genomic_DNA"/>
</dbReference>
<keyword evidence="2" id="KW-1185">Reference proteome</keyword>
<proteinExistence type="predicted"/>
<evidence type="ECO:0000313" key="2">
    <source>
        <dbReference type="Proteomes" id="UP000765509"/>
    </source>
</evidence>
<protein>
    <recommendedName>
        <fullName evidence="3">Reverse transcriptase Ty1/copia-type domain-containing protein</fullName>
    </recommendedName>
</protein>
<dbReference type="OrthoDB" id="4356562at2759"/>
<evidence type="ECO:0000313" key="1">
    <source>
        <dbReference type="EMBL" id="MBW0481816.1"/>
    </source>
</evidence>
<dbReference type="Proteomes" id="UP000765509">
    <property type="component" value="Unassembled WGS sequence"/>
</dbReference>
<gene>
    <name evidence="1" type="ORF">O181_021531</name>
</gene>
<evidence type="ECO:0008006" key="3">
    <source>
        <dbReference type="Google" id="ProtNLM"/>
    </source>
</evidence>
<accession>A0A9Q3CB69</accession>
<name>A0A9Q3CB69_9BASI</name>
<comment type="caution">
    <text evidence="1">The sequence shown here is derived from an EMBL/GenBank/DDBJ whole genome shotgun (WGS) entry which is preliminary data.</text>
</comment>
<dbReference type="PANTHER" id="PTHR11439:SF483">
    <property type="entry name" value="PEPTIDE SYNTHASE GLIP-LIKE, PUTATIVE (AFU_ORTHOLOGUE AFUA_3G12920)-RELATED"/>
    <property type="match status" value="1"/>
</dbReference>
<reference evidence="1" key="1">
    <citation type="submission" date="2021-03" db="EMBL/GenBank/DDBJ databases">
        <title>Draft genome sequence of rust myrtle Austropuccinia psidii MF-1, a brazilian biotype.</title>
        <authorList>
            <person name="Quecine M.C."/>
            <person name="Pachon D.M.R."/>
            <person name="Bonatelli M.L."/>
            <person name="Correr F.H."/>
            <person name="Franceschini L.M."/>
            <person name="Leite T.F."/>
            <person name="Margarido G.R.A."/>
            <person name="Almeida C.A."/>
            <person name="Ferrarezi J.A."/>
            <person name="Labate C.A."/>
        </authorList>
    </citation>
    <scope>NUCLEOTIDE SEQUENCE</scope>
    <source>
        <strain evidence="1">MF-1</strain>
    </source>
</reference>
<dbReference type="CDD" id="cd09272">
    <property type="entry name" value="RNase_HI_RT_Ty1"/>
    <property type="match status" value="1"/>
</dbReference>
<dbReference type="AlphaFoldDB" id="A0A9Q3CB69"/>
<dbReference type="PANTHER" id="PTHR11439">
    <property type="entry name" value="GAG-POL-RELATED RETROTRANSPOSON"/>
    <property type="match status" value="1"/>
</dbReference>
<organism evidence="1 2">
    <name type="scientific">Austropuccinia psidii MF-1</name>
    <dbReference type="NCBI Taxonomy" id="1389203"/>
    <lineage>
        <taxon>Eukaryota</taxon>
        <taxon>Fungi</taxon>
        <taxon>Dikarya</taxon>
        <taxon>Basidiomycota</taxon>
        <taxon>Pucciniomycotina</taxon>
        <taxon>Pucciniomycetes</taxon>
        <taxon>Pucciniales</taxon>
        <taxon>Sphaerophragmiaceae</taxon>
        <taxon>Austropuccinia</taxon>
    </lineage>
</organism>
<sequence length="185" mass="20592">MSNEEILDPTPFWSVIGSLAYLVGGLRPDLAFAVNYLAHHSMGPTEAHWELLDHIIGYLLKTCNHGIHLFPGTLSLDLWSNAGWGGDLERSKTGFMIKLGNTPILWGSKPQSVVALSTCAAEYITLSDSTQHLVQEINQLAQLTDNFNKTIFCDNQGEVQVLIDNKSCKCMCYLDHTFFFVNDTI</sequence>